<accession>I5AUK4</accession>
<dbReference type="EMBL" id="CM001487">
    <property type="protein sequence ID" value="EIM57477.1"/>
    <property type="molecule type" value="Genomic_DNA"/>
</dbReference>
<dbReference type="Pfam" id="PF09148">
    <property type="entry name" value="DUF1934"/>
    <property type="match status" value="1"/>
</dbReference>
<reference evidence="1 2" key="2">
    <citation type="submission" date="2012-02" db="EMBL/GenBank/DDBJ databases">
        <title>Improved High-Quality Draft sequence of Eubacterium cellulosolvens 6.</title>
        <authorList>
            <consortium name="US DOE Joint Genome Institute"/>
            <person name="Lucas S."/>
            <person name="Han J."/>
            <person name="Lapidus A."/>
            <person name="Cheng J.-F."/>
            <person name="Goodwin L."/>
            <person name="Pitluck S."/>
            <person name="Peters L."/>
            <person name="Mikhailova N."/>
            <person name="Gu W."/>
            <person name="Detter J.C."/>
            <person name="Han C."/>
            <person name="Tapia R."/>
            <person name="Land M."/>
            <person name="Hauser L."/>
            <person name="Kyrpides N."/>
            <person name="Ivanova N."/>
            <person name="Pagani I."/>
            <person name="Johnson E."/>
            <person name="Mukhopadhyay B."/>
            <person name="Anderson I."/>
            <person name="Woyke T."/>
        </authorList>
    </citation>
    <scope>NUCLEOTIDE SEQUENCE [LARGE SCALE GENOMIC DNA]</scope>
    <source>
        <strain evidence="1 2">6</strain>
    </source>
</reference>
<proteinExistence type="predicted"/>
<evidence type="ECO:0000313" key="1">
    <source>
        <dbReference type="EMBL" id="EIM57477.1"/>
    </source>
</evidence>
<dbReference type="InterPro" id="IPR012674">
    <property type="entry name" value="Calycin"/>
</dbReference>
<gene>
    <name evidence="1" type="ORF">EubceDRAFT1_1697</name>
</gene>
<sequence length="158" mass="17957">MTKDVIISLTGFQFMQEDGEPEPVAVVTGGQYYFKNGTHYLIYDELVEGFSGSTHNIIKFRPDRLQVHKKGLINVEMIFEEGKKTSASYMTPLGVIDMGLAATGFSLEEEENRIQFHVEYSLSVDQAYSADCRIDLEIRSKEEGNFRLDEGIEKKTEE</sequence>
<dbReference type="OrthoDB" id="1680906at2"/>
<evidence type="ECO:0000313" key="2">
    <source>
        <dbReference type="Proteomes" id="UP000005753"/>
    </source>
</evidence>
<name>I5AUK4_EUBC6</name>
<dbReference type="AlphaFoldDB" id="I5AUK4"/>
<dbReference type="SUPFAM" id="SSF50814">
    <property type="entry name" value="Lipocalins"/>
    <property type="match status" value="1"/>
</dbReference>
<evidence type="ECO:0008006" key="3">
    <source>
        <dbReference type="Google" id="ProtNLM"/>
    </source>
</evidence>
<protein>
    <recommendedName>
        <fullName evidence="3">DUF1934 domain-containing protein</fullName>
    </recommendedName>
</protein>
<reference evidence="1 2" key="1">
    <citation type="submission" date="2010-08" db="EMBL/GenBank/DDBJ databases">
        <authorList>
            <consortium name="US DOE Joint Genome Institute (JGI-PGF)"/>
            <person name="Lucas S."/>
            <person name="Copeland A."/>
            <person name="Lapidus A."/>
            <person name="Cheng J.-F."/>
            <person name="Bruce D."/>
            <person name="Goodwin L."/>
            <person name="Pitluck S."/>
            <person name="Land M.L."/>
            <person name="Hauser L."/>
            <person name="Chang Y.-J."/>
            <person name="Anderson I.J."/>
            <person name="Johnson E."/>
            <person name="Mulhopadhyay B."/>
            <person name="Kyrpides N."/>
            <person name="Woyke T.J."/>
        </authorList>
    </citation>
    <scope>NUCLEOTIDE SEQUENCE [LARGE SCALE GENOMIC DNA]</scope>
    <source>
        <strain evidence="1 2">6</strain>
    </source>
</reference>
<dbReference type="STRING" id="633697.EubceDRAFT1_1697"/>
<organism evidence="1 2">
    <name type="scientific">Eubacterium cellulosolvens (strain ATCC 43171 / JCM 9499 / 6)</name>
    <name type="common">Cillobacterium cellulosolvens</name>
    <dbReference type="NCBI Taxonomy" id="633697"/>
    <lineage>
        <taxon>Bacteria</taxon>
        <taxon>Bacillati</taxon>
        <taxon>Bacillota</taxon>
        <taxon>Clostridia</taxon>
        <taxon>Eubacteriales</taxon>
        <taxon>Eubacteriaceae</taxon>
        <taxon>Eubacterium</taxon>
    </lineage>
</organism>
<dbReference type="Proteomes" id="UP000005753">
    <property type="component" value="Chromosome"/>
</dbReference>
<dbReference type="eggNOG" id="COG4506">
    <property type="taxonomic scope" value="Bacteria"/>
</dbReference>
<keyword evidence="2" id="KW-1185">Reference proteome</keyword>
<dbReference type="InterPro" id="IPR015231">
    <property type="entry name" value="DUF1934"/>
</dbReference>
<dbReference type="Gene3D" id="2.40.128.20">
    <property type="match status" value="1"/>
</dbReference>
<dbReference type="HOGENOM" id="CLU_120388_0_1_9"/>